<dbReference type="SUPFAM" id="SSF55729">
    <property type="entry name" value="Acyl-CoA N-acyltransferases (Nat)"/>
    <property type="match status" value="1"/>
</dbReference>
<dbReference type="InterPro" id="IPR000182">
    <property type="entry name" value="GNAT_dom"/>
</dbReference>
<dbReference type="CDD" id="cd04301">
    <property type="entry name" value="NAT_SF"/>
    <property type="match status" value="1"/>
</dbReference>
<evidence type="ECO:0000313" key="5">
    <source>
        <dbReference type="Proteomes" id="UP000247150"/>
    </source>
</evidence>
<dbReference type="InterPro" id="IPR040549">
    <property type="entry name" value="DUF5613"/>
</dbReference>
<dbReference type="PANTHER" id="PTHR43420">
    <property type="entry name" value="ACETYLTRANSFERASE"/>
    <property type="match status" value="1"/>
</dbReference>
<dbReference type="Pfam" id="PF18467">
    <property type="entry name" value="DUF5613"/>
    <property type="match status" value="1"/>
</dbReference>
<dbReference type="Proteomes" id="UP000247150">
    <property type="component" value="Unassembled WGS sequence"/>
</dbReference>
<organism evidence="4 5">
    <name type="scientific">Cytobacillus oceanisediminis</name>
    <dbReference type="NCBI Taxonomy" id="665099"/>
    <lineage>
        <taxon>Bacteria</taxon>
        <taxon>Bacillati</taxon>
        <taxon>Bacillota</taxon>
        <taxon>Bacilli</taxon>
        <taxon>Bacillales</taxon>
        <taxon>Bacillaceae</taxon>
        <taxon>Cytobacillus</taxon>
    </lineage>
</organism>
<dbReference type="RefSeq" id="WP_110065082.1">
    <property type="nucleotide sequence ID" value="NZ_QGTW01000006.1"/>
</dbReference>
<dbReference type="GO" id="GO:0016747">
    <property type="term" value="F:acyltransferase activity, transferring groups other than amino-acyl groups"/>
    <property type="evidence" value="ECO:0007669"/>
    <property type="project" value="InterPro"/>
</dbReference>
<dbReference type="Pfam" id="PF00583">
    <property type="entry name" value="Acetyltransf_1"/>
    <property type="match status" value="1"/>
</dbReference>
<keyword evidence="1 4" id="KW-0808">Transferase</keyword>
<name>A0A2V3A0D2_9BACI</name>
<evidence type="ECO:0000313" key="4">
    <source>
        <dbReference type="EMBL" id="PWW28203.1"/>
    </source>
</evidence>
<comment type="caution">
    <text evidence="4">The sequence shown here is derived from an EMBL/GenBank/DDBJ whole genome shotgun (WGS) entry which is preliminary data.</text>
</comment>
<dbReference type="OrthoDB" id="2213517at2"/>
<evidence type="ECO:0000259" key="3">
    <source>
        <dbReference type="PROSITE" id="PS51186"/>
    </source>
</evidence>
<dbReference type="Gene3D" id="3.40.630.30">
    <property type="match status" value="1"/>
</dbReference>
<evidence type="ECO:0000256" key="2">
    <source>
        <dbReference type="ARBA" id="ARBA00023315"/>
    </source>
</evidence>
<dbReference type="AlphaFoldDB" id="A0A2V3A0D2"/>
<reference evidence="4 5" key="1">
    <citation type="submission" date="2018-05" db="EMBL/GenBank/DDBJ databases">
        <title>Freshwater and sediment microbial communities from various areas in North America, analyzing microbe dynamics in response to fracking.</title>
        <authorList>
            <person name="Lamendella R."/>
        </authorList>
    </citation>
    <scope>NUCLEOTIDE SEQUENCE [LARGE SCALE GENOMIC DNA]</scope>
    <source>
        <strain evidence="4 5">15_TX</strain>
    </source>
</reference>
<accession>A0A2V3A0D2</accession>
<protein>
    <submittedName>
        <fullName evidence="4">Acetyltransferase (GNAT) family protein</fullName>
    </submittedName>
</protein>
<evidence type="ECO:0000256" key="1">
    <source>
        <dbReference type="ARBA" id="ARBA00022679"/>
    </source>
</evidence>
<dbReference type="InterPro" id="IPR016181">
    <property type="entry name" value="Acyl_CoA_acyltransferase"/>
</dbReference>
<keyword evidence="2" id="KW-0012">Acyltransferase</keyword>
<gene>
    <name evidence="4" type="ORF">DFO73_10617</name>
</gene>
<proteinExistence type="predicted"/>
<feature type="domain" description="N-acetyltransferase" evidence="3">
    <location>
        <begin position="98"/>
        <end position="252"/>
    </location>
</feature>
<sequence>MGNITFKDIFKPGQTILETDLYIHHHNPEMLLQYDSNFISFKKMPTIKEFIEAQAYLRAYHQEYGQKHVRFYFPEGEPFTEELMDFFQKDEDYSIGYLELFAIQPEDFPAVQENPEIAVENVTEETGDAYLRFQYEHDSVYGEDYADKKQSQHLRNFKNQSIQQILAFYQGKPAGSVDVILKDKTAEIDGLMVHEDFQKKGIGSRLQKFVMDQFQDKTVILVADGEDTPKEMYRKQNYQYLGKQYQALKIYE</sequence>
<dbReference type="PANTHER" id="PTHR43420:SF44">
    <property type="entry name" value="ACETYLTRANSFERASE YPEA"/>
    <property type="match status" value="1"/>
</dbReference>
<dbReference type="EMBL" id="QGTW01000006">
    <property type="protein sequence ID" value="PWW28203.1"/>
    <property type="molecule type" value="Genomic_DNA"/>
</dbReference>
<dbReference type="InterPro" id="IPR050680">
    <property type="entry name" value="YpeA/RimI_acetyltransf"/>
</dbReference>
<dbReference type="PROSITE" id="PS51186">
    <property type="entry name" value="GNAT"/>
    <property type="match status" value="1"/>
</dbReference>